<evidence type="ECO:0000256" key="4">
    <source>
        <dbReference type="ARBA" id="ARBA00022692"/>
    </source>
</evidence>
<evidence type="ECO:0000256" key="6">
    <source>
        <dbReference type="ARBA" id="ARBA00022989"/>
    </source>
</evidence>
<dbReference type="EnsemblPlants" id="KEH40107">
    <property type="protein sequence ID" value="KEH40107"/>
    <property type="gene ID" value="MTR_1g022040"/>
</dbReference>
<comment type="cofactor">
    <cofactor evidence="11">
        <name>heme</name>
        <dbReference type="ChEBI" id="CHEBI:30413"/>
    </cofactor>
</comment>
<evidence type="ECO:0000313" key="12">
    <source>
        <dbReference type="EMBL" id="KEH40107.1"/>
    </source>
</evidence>
<dbReference type="SUPFAM" id="SSF48264">
    <property type="entry name" value="Cytochrome P450"/>
    <property type="match status" value="1"/>
</dbReference>
<dbReference type="PRINTS" id="PR00385">
    <property type="entry name" value="P450"/>
</dbReference>
<dbReference type="InterPro" id="IPR050665">
    <property type="entry name" value="Cytochrome_P450_Monooxygen"/>
</dbReference>
<evidence type="ECO:0000256" key="3">
    <source>
        <dbReference type="ARBA" id="ARBA00022617"/>
    </source>
</evidence>
<dbReference type="STRING" id="3880.A0A072VE59"/>
<dbReference type="PANTHER" id="PTHR24282:SF112">
    <property type="entry name" value="CYTOCHROME P450 FAMILY 709 PROTEIN"/>
    <property type="match status" value="1"/>
</dbReference>
<organism evidence="12 15">
    <name type="scientific">Medicago truncatula</name>
    <name type="common">Barrel medic</name>
    <name type="synonym">Medicago tribuloides</name>
    <dbReference type="NCBI Taxonomy" id="3880"/>
    <lineage>
        <taxon>Eukaryota</taxon>
        <taxon>Viridiplantae</taxon>
        <taxon>Streptophyta</taxon>
        <taxon>Embryophyta</taxon>
        <taxon>Tracheophyta</taxon>
        <taxon>Spermatophyta</taxon>
        <taxon>Magnoliopsida</taxon>
        <taxon>eudicotyledons</taxon>
        <taxon>Gunneridae</taxon>
        <taxon>Pentapetalae</taxon>
        <taxon>rosids</taxon>
        <taxon>fabids</taxon>
        <taxon>Fabales</taxon>
        <taxon>Fabaceae</taxon>
        <taxon>Papilionoideae</taxon>
        <taxon>50 kb inversion clade</taxon>
        <taxon>NPAAA clade</taxon>
        <taxon>Hologalegina</taxon>
        <taxon>IRL clade</taxon>
        <taxon>Trifolieae</taxon>
        <taxon>Medicago</taxon>
    </lineage>
</organism>
<keyword evidence="4" id="KW-0812">Transmembrane</keyword>
<comment type="similarity">
    <text evidence="2">Belongs to the cytochrome P450 family.</text>
</comment>
<evidence type="ECO:0000313" key="14">
    <source>
        <dbReference type="EnsemblPlants" id="KEH40107"/>
    </source>
</evidence>
<evidence type="ECO:0000313" key="15">
    <source>
        <dbReference type="Proteomes" id="UP000002051"/>
    </source>
</evidence>
<dbReference type="KEGG" id="mtr:25482113"/>
<evidence type="ECO:0000256" key="1">
    <source>
        <dbReference type="ARBA" id="ARBA00004167"/>
    </source>
</evidence>
<dbReference type="InterPro" id="IPR001128">
    <property type="entry name" value="Cyt_P450"/>
</dbReference>
<dbReference type="GO" id="GO:0016705">
    <property type="term" value="F:oxidoreductase activity, acting on paired donors, with incorporation or reduction of molecular oxygen"/>
    <property type="evidence" value="ECO:0007669"/>
    <property type="project" value="InterPro"/>
</dbReference>
<evidence type="ECO:0000256" key="8">
    <source>
        <dbReference type="ARBA" id="ARBA00023004"/>
    </source>
</evidence>
<proteinExistence type="inferred from homology"/>
<dbReference type="InterPro" id="IPR036396">
    <property type="entry name" value="Cyt_P450_sf"/>
</dbReference>
<keyword evidence="15" id="KW-1185">Reference proteome</keyword>
<dbReference type="HOGENOM" id="CLU_001570_5_0_1"/>
<keyword evidence="6" id="KW-1133">Transmembrane helix</keyword>
<dbReference type="Proteomes" id="UP000265566">
    <property type="component" value="Chromosome 1"/>
</dbReference>
<keyword evidence="5 11" id="KW-0479">Metal-binding</keyword>
<keyword evidence="9" id="KW-0503">Monooxygenase</keyword>
<dbReference type="PANTHER" id="PTHR24282">
    <property type="entry name" value="CYTOCHROME P450 FAMILY MEMBER"/>
    <property type="match status" value="1"/>
</dbReference>
<dbReference type="Gene3D" id="1.10.630.10">
    <property type="entry name" value="Cytochrome P450"/>
    <property type="match status" value="1"/>
</dbReference>
<keyword evidence="3 11" id="KW-0349">Heme</keyword>
<dbReference type="GO" id="GO:0016020">
    <property type="term" value="C:membrane"/>
    <property type="evidence" value="ECO:0007669"/>
    <property type="project" value="UniProtKB-SubCell"/>
</dbReference>
<evidence type="ECO:0000256" key="7">
    <source>
        <dbReference type="ARBA" id="ARBA00023002"/>
    </source>
</evidence>
<feature type="binding site" description="axial binding residue" evidence="11">
    <location>
        <position position="451"/>
    </location>
    <ligand>
        <name>heme</name>
        <dbReference type="ChEBI" id="CHEBI:30413"/>
    </ligand>
    <ligandPart>
        <name>Fe</name>
        <dbReference type="ChEBI" id="CHEBI:18248"/>
    </ligandPart>
</feature>
<accession>A0A072VE59</accession>
<keyword evidence="7" id="KW-0560">Oxidoreductase</keyword>
<keyword evidence="10" id="KW-0472">Membrane</keyword>
<dbReference type="InterPro" id="IPR002401">
    <property type="entry name" value="Cyt_P450_E_grp-I"/>
</dbReference>
<reference evidence="14" key="3">
    <citation type="submission" date="2015-04" db="UniProtKB">
        <authorList>
            <consortium name="EnsemblPlants"/>
        </authorList>
    </citation>
    <scope>IDENTIFICATION</scope>
    <source>
        <strain evidence="14">cv. Jemalong A17</strain>
    </source>
</reference>
<comment type="subcellular location">
    <subcellularLocation>
        <location evidence="1">Membrane</location>
        <topology evidence="1">Single-pass membrane protein</topology>
    </subcellularLocation>
</comment>
<sequence length="503" mass="58106">MSHLLLMLIFILLLVFIARITYSIILLPWIISRHFHKQGIRGPSYCLIKGNSDEIRRMFAEVQSKPMDLCHDIVHRVCPSYHRWAPLYGKIVLSWYGSEPRLIISDPVIIKEALLKTGELFEKLEPNPSLKRFYGEGILFSKGKKWTVYRSIASHAFKMEHSKSWIPQIIDTTKLMFCKWEDENNGIEEFEIDVNKDLQKFSADVISKVAFGSSYEEGKEIFKLQDQHCHLASLSIRTAYFPGFRYIPTKKNRERKRIEKKTRELIKVLIDNNHKTQNNSENLLALLMSPHKFINNETQRLGLDEIIDNCKNFYLTGKETIANSVSWAIFLLGLNQEWQSKAREEVFHVLGHHTSPTAETLSDLKLVSLVIQETLRLYPVAAVMVRQASKRVNIGNIDILAGTQLYMSIISVHHDTQIWGEDAIDFNPMRFTKSQKHSSSYFPFGFGPNYCVGQNLALIEMKIVLAMLLQRYSFTVSPTYVHGPMLVMSVSPQYGMQIVFRRL</sequence>
<gene>
    <name evidence="14" type="primary">25482113</name>
    <name evidence="12" type="ordered locus">MTR_1g022040</name>
    <name evidence="13" type="ORF">MtrunA17_Chr1g0154731</name>
</gene>
<evidence type="ECO:0000256" key="9">
    <source>
        <dbReference type="ARBA" id="ARBA00023033"/>
    </source>
</evidence>
<dbReference type="GO" id="GO:0004497">
    <property type="term" value="F:monooxygenase activity"/>
    <property type="evidence" value="ECO:0000318"/>
    <property type="project" value="GO_Central"/>
</dbReference>
<dbReference type="Proteomes" id="UP000002051">
    <property type="component" value="Unassembled WGS sequence"/>
</dbReference>
<evidence type="ECO:0000256" key="2">
    <source>
        <dbReference type="ARBA" id="ARBA00010617"/>
    </source>
</evidence>
<evidence type="ECO:0000313" key="13">
    <source>
        <dbReference type="EMBL" id="RHN77434.1"/>
    </source>
</evidence>
<reference evidence="12 15" key="2">
    <citation type="journal article" date="2014" name="BMC Genomics">
        <title>An improved genome release (version Mt4.0) for the model legume Medicago truncatula.</title>
        <authorList>
            <person name="Tang H."/>
            <person name="Krishnakumar V."/>
            <person name="Bidwell S."/>
            <person name="Rosen B."/>
            <person name="Chan A."/>
            <person name="Zhou S."/>
            <person name="Gentzbittel L."/>
            <person name="Childs K.L."/>
            <person name="Yandell M."/>
            <person name="Gundlach H."/>
            <person name="Mayer K.F."/>
            <person name="Schwartz D.C."/>
            <person name="Town C.D."/>
        </authorList>
    </citation>
    <scope>GENOME REANNOTATION</scope>
    <source>
        <strain evidence="12">A17</strain>
        <strain evidence="14 15">cv. Jemalong A17</strain>
    </source>
</reference>
<dbReference type="OrthoDB" id="1470350at2759"/>
<name>A0A072VE59_MEDTR</name>
<keyword evidence="8 11" id="KW-0408">Iron</keyword>
<dbReference type="EMBL" id="PSQE01000001">
    <property type="protein sequence ID" value="RHN77434.1"/>
    <property type="molecule type" value="Genomic_DNA"/>
</dbReference>
<dbReference type="PRINTS" id="PR00463">
    <property type="entry name" value="EP450I"/>
</dbReference>
<dbReference type="GO" id="GO:0005506">
    <property type="term" value="F:iron ion binding"/>
    <property type="evidence" value="ECO:0007669"/>
    <property type="project" value="InterPro"/>
</dbReference>
<evidence type="ECO:0000256" key="5">
    <source>
        <dbReference type="ARBA" id="ARBA00022723"/>
    </source>
</evidence>
<dbReference type="Pfam" id="PF00067">
    <property type="entry name" value="p450"/>
    <property type="match status" value="1"/>
</dbReference>
<dbReference type="EMBL" id="CM001217">
    <property type="protein sequence ID" value="KEH40107.1"/>
    <property type="molecule type" value="Genomic_DNA"/>
</dbReference>
<dbReference type="Gramene" id="rna886">
    <property type="protein sequence ID" value="RHN77434.1"/>
    <property type="gene ID" value="gene886"/>
</dbReference>
<dbReference type="GO" id="GO:0020037">
    <property type="term" value="F:heme binding"/>
    <property type="evidence" value="ECO:0007669"/>
    <property type="project" value="InterPro"/>
</dbReference>
<reference evidence="13" key="4">
    <citation type="journal article" date="2018" name="Nat. Plants">
        <title>Whole-genome landscape of Medicago truncatula symbiotic genes.</title>
        <authorList>
            <person name="Pecrix Y."/>
            <person name="Gamas P."/>
            <person name="Carrere S."/>
        </authorList>
    </citation>
    <scope>NUCLEOTIDE SEQUENCE</scope>
    <source>
        <tissue evidence="13">Leaves</tissue>
    </source>
</reference>
<dbReference type="AlphaFoldDB" id="A0A072VE59"/>
<evidence type="ECO:0000256" key="11">
    <source>
        <dbReference type="PIRSR" id="PIRSR602401-1"/>
    </source>
</evidence>
<reference evidence="12 15" key="1">
    <citation type="journal article" date="2011" name="Nature">
        <title>The Medicago genome provides insight into the evolution of rhizobial symbioses.</title>
        <authorList>
            <person name="Young N.D."/>
            <person name="Debelle F."/>
            <person name="Oldroyd G.E."/>
            <person name="Geurts R."/>
            <person name="Cannon S.B."/>
            <person name="Udvardi M.K."/>
            <person name="Benedito V.A."/>
            <person name="Mayer K.F."/>
            <person name="Gouzy J."/>
            <person name="Schoof H."/>
            <person name="Van de Peer Y."/>
            <person name="Proost S."/>
            <person name="Cook D.R."/>
            <person name="Meyers B.C."/>
            <person name="Spannagl M."/>
            <person name="Cheung F."/>
            <person name="De Mita S."/>
            <person name="Krishnakumar V."/>
            <person name="Gundlach H."/>
            <person name="Zhou S."/>
            <person name="Mudge J."/>
            <person name="Bharti A.K."/>
            <person name="Murray J.D."/>
            <person name="Naoumkina M.A."/>
            <person name="Rosen B."/>
            <person name="Silverstein K.A."/>
            <person name="Tang H."/>
            <person name="Rombauts S."/>
            <person name="Zhao P.X."/>
            <person name="Zhou P."/>
            <person name="Barbe V."/>
            <person name="Bardou P."/>
            <person name="Bechner M."/>
            <person name="Bellec A."/>
            <person name="Berger A."/>
            <person name="Berges H."/>
            <person name="Bidwell S."/>
            <person name="Bisseling T."/>
            <person name="Choisne N."/>
            <person name="Couloux A."/>
            <person name="Denny R."/>
            <person name="Deshpande S."/>
            <person name="Dai X."/>
            <person name="Doyle J.J."/>
            <person name="Dudez A.M."/>
            <person name="Farmer A.D."/>
            <person name="Fouteau S."/>
            <person name="Franken C."/>
            <person name="Gibelin C."/>
            <person name="Gish J."/>
            <person name="Goldstein S."/>
            <person name="Gonzalez A.J."/>
            <person name="Green P.J."/>
            <person name="Hallab A."/>
            <person name="Hartog M."/>
            <person name="Hua A."/>
            <person name="Humphray S.J."/>
            <person name="Jeong D.H."/>
            <person name="Jing Y."/>
            <person name="Jocker A."/>
            <person name="Kenton S.M."/>
            <person name="Kim D.J."/>
            <person name="Klee K."/>
            <person name="Lai H."/>
            <person name="Lang C."/>
            <person name="Lin S."/>
            <person name="Macmil S.L."/>
            <person name="Magdelenat G."/>
            <person name="Matthews L."/>
            <person name="McCorrison J."/>
            <person name="Monaghan E.L."/>
            <person name="Mun J.H."/>
            <person name="Najar F.Z."/>
            <person name="Nicholson C."/>
            <person name="Noirot C."/>
            <person name="O'Bleness M."/>
            <person name="Paule C.R."/>
            <person name="Poulain J."/>
            <person name="Prion F."/>
            <person name="Qin B."/>
            <person name="Qu C."/>
            <person name="Retzel E.F."/>
            <person name="Riddle C."/>
            <person name="Sallet E."/>
            <person name="Samain S."/>
            <person name="Samson N."/>
            <person name="Sanders I."/>
            <person name="Saurat O."/>
            <person name="Scarpelli C."/>
            <person name="Schiex T."/>
            <person name="Segurens B."/>
            <person name="Severin A.J."/>
            <person name="Sherrier D.J."/>
            <person name="Shi R."/>
            <person name="Sims S."/>
            <person name="Singer S.R."/>
            <person name="Sinharoy S."/>
            <person name="Sterck L."/>
            <person name="Viollet A."/>
            <person name="Wang B.B."/>
            <person name="Wang K."/>
            <person name="Wang M."/>
            <person name="Wang X."/>
            <person name="Warfsmann J."/>
            <person name="Weissenbach J."/>
            <person name="White D.D."/>
            <person name="White J.D."/>
            <person name="Wiley G.B."/>
            <person name="Wincker P."/>
            <person name="Xing Y."/>
            <person name="Yang L."/>
            <person name="Yao Z."/>
            <person name="Ying F."/>
            <person name="Zhai J."/>
            <person name="Zhou L."/>
            <person name="Zuber A."/>
            <person name="Denarie J."/>
            <person name="Dixon R.A."/>
            <person name="May G.D."/>
            <person name="Schwartz D.C."/>
            <person name="Rogers J."/>
            <person name="Quetier F."/>
            <person name="Town C.D."/>
            <person name="Roe B.A."/>
        </authorList>
    </citation>
    <scope>NUCLEOTIDE SEQUENCE [LARGE SCALE GENOMIC DNA]</scope>
    <source>
        <strain evidence="12">A17</strain>
        <strain evidence="14 15">cv. Jemalong A17</strain>
    </source>
</reference>
<evidence type="ECO:0000256" key="10">
    <source>
        <dbReference type="ARBA" id="ARBA00023136"/>
    </source>
</evidence>
<protein>
    <submittedName>
        <fullName evidence="12">Cytochrome P450 family 709 protein</fullName>
    </submittedName>
    <submittedName>
        <fullName evidence="13">Putative cytochrome P450</fullName>
    </submittedName>
</protein>